<evidence type="ECO:0008006" key="4">
    <source>
        <dbReference type="Google" id="ProtNLM"/>
    </source>
</evidence>
<feature type="compositionally biased region" description="Polar residues" evidence="1">
    <location>
        <begin position="411"/>
        <end position="440"/>
    </location>
</feature>
<organism evidence="2 3">
    <name type="scientific">Fusarium euwallaceae</name>
    <dbReference type="NCBI Taxonomy" id="1147111"/>
    <lineage>
        <taxon>Eukaryota</taxon>
        <taxon>Fungi</taxon>
        <taxon>Dikarya</taxon>
        <taxon>Ascomycota</taxon>
        <taxon>Pezizomycotina</taxon>
        <taxon>Sordariomycetes</taxon>
        <taxon>Hypocreomycetidae</taxon>
        <taxon>Hypocreales</taxon>
        <taxon>Nectriaceae</taxon>
        <taxon>Fusarium</taxon>
        <taxon>Fusarium solani species complex</taxon>
    </lineage>
</organism>
<proteinExistence type="predicted"/>
<dbReference type="EMBL" id="MIKF01000377">
    <property type="protein sequence ID" value="RTE71381.1"/>
    <property type="molecule type" value="Genomic_DNA"/>
</dbReference>
<dbReference type="SUPFAM" id="SSF54001">
    <property type="entry name" value="Cysteine proteinases"/>
    <property type="match status" value="1"/>
</dbReference>
<reference evidence="2 3" key="1">
    <citation type="submission" date="2017-06" db="EMBL/GenBank/DDBJ databases">
        <title>Comparative genomic analysis of Ambrosia Fusariam Clade fungi.</title>
        <authorList>
            <person name="Stajich J.E."/>
            <person name="Carrillo J."/>
            <person name="Kijimoto T."/>
            <person name="Eskalen A."/>
            <person name="O'Donnell K."/>
            <person name="Kasson M."/>
        </authorList>
    </citation>
    <scope>NUCLEOTIDE SEQUENCE [LARGE SCALE GENOMIC DNA]</scope>
    <source>
        <strain evidence="2 3">UCR1854</strain>
    </source>
</reference>
<dbReference type="Proteomes" id="UP000287124">
    <property type="component" value="Unassembled WGS sequence"/>
</dbReference>
<gene>
    <name evidence="2" type="ORF">BHE90_014208</name>
</gene>
<comment type="caution">
    <text evidence="2">The sequence shown here is derived from an EMBL/GenBank/DDBJ whole genome shotgun (WGS) entry which is preliminary data.</text>
</comment>
<accession>A0A430L6M2</accession>
<keyword evidence="3" id="KW-1185">Reference proteome</keyword>
<sequence>MHLPVNWRFKGDVGDRLIAGNGVLQRDYGRQWRVVQDIRDVHARMWQAQKWAQLYSCDVWRAAEKSLEWTTGSDLTEEAAARFSKANPPAYCYEVLQDLFHDRRRNVSHTRPHLLVGNKIRSLNVWNLVCDLLGFDLHDGRLEQRKGLKSTPYRIATRRSIELLCQALHATSAERFGPSGWAPESDPSDSRFHWVPEDLLRRTGPILSVGSFNIGRAVEPCSNGQVYPLAERGQPPVLRLYRVSTSYLCDGTRPRDIPTDPVVGLHLEPHLQIPTPFEVPRPAESSYNRDYDEPSETEAGPAAAPCNPPVWNHDENSRTNHTSPLEARDEELQALVDTVQQLLITPDRETTRGKKDLARILQFTVGTIHSLTRFTRGDQPTTILKHDGITGRCSGVEPSTCRFCWRRHASSSDGPQTGTPQRPCQPRNRSTPQEQKNTLHTWLRPSPHTPDGSPGSTRANAHDQDGFLLSSAAGVKTFVQEHQDFIDRLRQAPRNFGVEWSYHGLYTWNLRRRLERQDYLVTEDVLCGIRLVIELSGRRDVITLVRTIQLGEHHAIQLSPAEIEDMRQHDNTVIPIFHPGVDDTIGHWSLAIYQRAQSSFLVFDSLHPDDSCRSALREVHDAVVDHQGSAPASIYDVPTTRQVYGWTCGLIVIECARCFLAIGDLVMGRGEDETLPFEQLDWTQQEPYLSGIHDPDLREVSAISYWIEVISQYLGVPSPSNAAADGQADVAPQRGRLETPADGTADGTVDPADPAVLLFQEWNGAIGCTSQQHEDDHHAQMEKATEERGAPPTCSSLLDVAERLEGRTPPDGDANETRLPSVLDPAQDLLRPGPREICSESGPTRHSSACKVAMEGLTADESSPPYLCMHSHHHQSQGPDRNSISSSYDIDSLCSFPTSLGVARLGFQWYTQPHVTLNHVDNVHLSMEIPSPGGPDGDAAITQPLHNIPNYCLGRVIGLADTYIWVFFPALFRSQLSDPYTQTCIPRERFMHWYEEVTLPAMQAVVDDNNILQYIPKTHAIASSDSSAPREALAAKAVVEEEEVDMEEELGGFMGTKRREAPGNPSGPHQVRARAAPFPEYAGLRLYMAAKNTKLTWMRPTLESTLEEWHCHWDSAVDETYVDPQATLWRRRLQWSQLQNRLNGREEGVVRGESGKRRSPPLRRTTYPFVTLRDAGDMTITPGPGSWELQKGLVYSQFYNLVKVPFDAAKQYPFQNRHTESMALDPSYLLDQRNSTRGAHTHQSRVQCAYRLSKLRIHRNLPAVDQDETDDDAVRSALELTRHQFTYGIRAEDRVSLALLRRITDLFSSAPAPAPVQPREASEDNTGDYPFFAIPSQTIARFLRASINRYCFLFEYIKAQTGLKYSLPETIVIATALRGLRFSYDSSLITREPVLWGNIWTSTQRTRPREGEPQAVEVQREGLGLGKFDWNTWRFISEVGDRLAVGNDLLRQDYKRQWRVLKDIRDVHVRMWQAQSWTGRYQVHENVVARRLWLEYLHSTAIKLFQRDVWRAALKSTK</sequence>
<evidence type="ECO:0000313" key="2">
    <source>
        <dbReference type="EMBL" id="RTE71381.1"/>
    </source>
</evidence>
<feature type="region of interest" description="Disordered" evidence="1">
    <location>
        <begin position="770"/>
        <end position="794"/>
    </location>
</feature>
<dbReference type="InterPro" id="IPR038765">
    <property type="entry name" value="Papain-like_cys_pep_sf"/>
</dbReference>
<evidence type="ECO:0000256" key="1">
    <source>
        <dbReference type="SAM" id="MobiDB-lite"/>
    </source>
</evidence>
<feature type="region of interest" description="Disordered" evidence="1">
    <location>
        <begin position="408"/>
        <end position="462"/>
    </location>
</feature>
<feature type="compositionally biased region" description="Basic and acidic residues" evidence="1">
    <location>
        <begin position="772"/>
        <end position="789"/>
    </location>
</feature>
<name>A0A430L6M2_9HYPO</name>
<dbReference type="Gene3D" id="3.40.395.10">
    <property type="entry name" value="Adenoviral Proteinase, Chain A"/>
    <property type="match status" value="1"/>
</dbReference>
<evidence type="ECO:0000313" key="3">
    <source>
        <dbReference type="Proteomes" id="UP000287124"/>
    </source>
</evidence>
<protein>
    <recommendedName>
        <fullName evidence="4">Ubiquitin-like protease family profile domain-containing protein</fullName>
    </recommendedName>
</protein>
<feature type="region of interest" description="Disordered" evidence="1">
    <location>
        <begin position="274"/>
        <end position="324"/>
    </location>
</feature>